<keyword evidence="4" id="KW-1185">Reference proteome</keyword>
<comment type="caution">
    <text evidence="3">The sequence shown here is derived from an EMBL/GenBank/DDBJ whole genome shotgun (WGS) entry which is preliminary data.</text>
</comment>
<dbReference type="PANTHER" id="PTHR11820">
    <property type="entry name" value="ACYLPYRUVASE"/>
    <property type="match status" value="1"/>
</dbReference>
<feature type="domain" description="Fumarylacetoacetase-like C-terminal" evidence="2">
    <location>
        <begin position="2"/>
        <end position="75"/>
    </location>
</feature>
<proteinExistence type="predicted"/>
<keyword evidence="1" id="KW-0479">Metal-binding</keyword>
<evidence type="ECO:0000313" key="3">
    <source>
        <dbReference type="EMBL" id="GAA4549624.1"/>
    </source>
</evidence>
<reference evidence="4" key="1">
    <citation type="journal article" date="2019" name="Int. J. Syst. Evol. Microbiol.">
        <title>The Global Catalogue of Microorganisms (GCM) 10K type strain sequencing project: providing services to taxonomists for standard genome sequencing and annotation.</title>
        <authorList>
            <consortium name="The Broad Institute Genomics Platform"/>
            <consortium name="The Broad Institute Genome Sequencing Center for Infectious Disease"/>
            <person name="Wu L."/>
            <person name="Ma J."/>
        </authorList>
    </citation>
    <scope>NUCLEOTIDE SEQUENCE [LARGE SCALE GENOMIC DNA]</scope>
    <source>
        <strain evidence="4">JCM 17906</strain>
    </source>
</reference>
<evidence type="ECO:0000313" key="4">
    <source>
        <dbReference type="Proteomes" id="UP001501598"/>
    </source>
</evidence>
<name>A0ABP8RVZ1_9PSEU</name>
<dbReference type="InterPro" id="IPR036663">
    <property type="entry name" value="Fumarylacetoacetase_C_sf"/>
</dbReference>
<sequence length="86" mass="8869">MVDGAEVRRARTGDLVFGPAELLAYISMIVPLEPGDLIATGTPGGVGHAREPMRYLTAGSVLTTRIDGLGECANTCRAEKVTGAGP</sequence>
<dbReference type="Proteomes" id="UP001501598">
    <property type="component" value="Unassembled WGS sequence"/>
</dbReference>
<organism evidence="3 4">
    <name type="scientific">Pseudonocardia xishanensis</name>
    <dbReference type="NCBI Taxonomy" id="630995"/>
    <lineage>
        <taxon>Bacteria</taxon>
        <taxon>Bacillati</taxon>
        <taxon>Actinomycetota</taxon>
        <taxon>Actinomycetes</taxon>
        <taxon>Pseudonocardiales</taxon>
        <taxon>Pseudonocardiaceae</taxon>
        <taxon>Pseudonocardia</taxon>
    </lineage>
</organism>
<evidence type="ECO:0000259" key="2">
    <source>
        <dbReference type="Pfam" id="PF01557"/>
    </source>
</evidence>
<dbReference type="Gene3D" id="3.90.850.10">
    <property type="entry name" value="Fumarylacetoacetase-like, C-terminal domain"/>
    <property type="match status" value="1"/>
</dbReference>
<dbReference type="Pfam" id="PF01557">
    <property type="entry name" value="FAA_hydrolase"/>
    <property type="match status" value="1"/>
</dbReference>
<dbReference type="InterPro" id="IPR011234">
    <property type="entry name" value="Fumarylacetoacetase-like_C"/>
</dbReference>
<dbReference type="SUPFAM" id="SSF56529">
    <property type="entry name" value="FAH"/>
    <property type="match status" value="1"/>
</dbReference>
<dbReference type="PANTHER" id="PTHR11820:SF112">
    <property type="entry name" value="FUMARYLACETOACETATE HYDROLASE FAMILY PROTEIN (AFU_ORTHOLOGUE AFUA_1G02370)-RELATED"/>
    <property type="match status" value="1"/>
</dbReference>
<evidence type="ECO:0000256" key="1">
    <source>
        <dbReference type="ARBA" id="ARBA00022723"/>
    </source>
</evidence>
<dbReference type="EMBL" id="BAABGT010000053">
    <property type="protein sequence ID" value="GAA4549624.1"/>
    <property type="molecule type" value="Genomic_DNA"/>
</dbReference>
<accession>A0ABP8RVZ1</accession>
<protein>
    <recommendedName>
        <fullName evidence="2">Fumarylacetoacetase-like C-terminal domain-containing protein</fullName>
    </recommendedName>
</protein>
<gene>
    <name evidence="3" type="ORF">GCM10023175_38010</name>
</gene>